<comment type="caution">
    <text evidence="1">The sequence shown here is derived from an EMBL/GenBank/DDBJ whole genome shotgun (WGS) entry which is preliminary data.</text>
</comment>
<protein>
    <submittedName>
        <fullName evidence="1">Uncharacterized protein</fullName>
    </submittedName>
</protein>
<dbReference type="AlphaFoldDB" id="A0AAX6H437"/>
<dbReference type="EMBL" id="JANAVB010013000">
    <property type="protein sequence ID" value="KAJ6835790.1"/>
    <property type="molecule type" value="Genomic_DNA"/>
</dbReference>
<evidence type="ECO:0000313" key="1">
    <source>
        <dbReference type="EMBL" id="KAJ6835790.1"/>
    </source>
</evidence>
<keyword evidence="2" id="KW-1185">Reference proteome</keyword>
<evidence type="ECO:0000313" key="2">
    <source>
        <dbReference type="Proteomes" id="UP001140949"/>
    </source>
</evidence>
<organism evidence="1 2">
    <name type="scientific">Iris pallida</name>
    <name type="common">Sweet iris</name>
    <dbReference type="NCBI Taxonomy" id="29817"/>
    <lineage>
        <taxon>Eukaryota</taxon>
        <taxon>Viridiplantae</taxon>
        <taxon>Streptophyta</taxon>
        <taxon>Embryophyta</taxon>
        <taxon>Tracheophyta</taxon>
        <taxon>Spermatophyta</taxon>
        <taxon>Magnoliopsida</taxon>
        <taxon>Liliopsida</taxon>
        <taxon>Asparagales</taxon>
        <taxon>Iridaceae</taxon>
        <taxon>Iridoideae</taxon>
        <taxon>Irideae</taxon>
        <taxon>Iris</taxon>
    </lineage>
</organism>
<gene>
    <name evidence="1" type="ORF">M6B38_330250</name>
</gene>
<name>A0AAX6H437_IRIPA</name>
<accession>A0AAX6H437</accession>
<reference evidence="1" key="2">
    <citation type="submission" date="2023-04" db="EMBL/GenBank/DDBJ databases">
        <authorList>
            <person name="Bruccoleri R.E."/>
            <person name="Oakeley E.J."/>
            <person name="Faust A.-M."/>
            <person name="Dessus-Babus S."/>
            <person name="Altorfer M."/>
            <person name="Burckhardt D."/>
            <person name="Oertli M."/>
            <person name="Naumann U."/>
            <person name="Petersen F."/>
            <person name="Wong J."/>
        </authorList>
    </citation>
    <scope>NUCLEOTIDE SEQUENCE</scope>
    <source>
        <strain evidence="1">GSM-AAB239-AS_SAM_17_03QT</strain>
        <tissue evidence="1">Leaf</tissue>
    </source>
</reference>
<sequence>MKQTTQLEKSSALLAITRIKLVLYANFFVSFINV</sequence>
<reference evidence="1" key="1">
    <citation type="journal article" date="2023" name="GigaByte">
        <title>Genome assembly of the bearded iris, Iris pallida Lam.</title>
        <authorList>
            <person name="Bruccoleri R.E."/>
            <person name="Oakeley E.J."/>
            <person name="Faust A.M.E."/>
            <person name="Altorfer M."/>
            <person name="Dessus-Babus S."/>
            <person name="Burckhardt D."/>
            <person name="Oertli M."/>
            <person name="Naumann U."/>
            <person name="Petersen F."/>
            <person name="Wong J."/>
        </authorList>
    </citation>
    <scope>NUCLEOTIDE SEQUENCE</scope>
    <source>
        <strain evidence="1">GSM-AAB239-AS_SAM_17_03QT</strain>
    </source>
</reference>
<dbReference type="Proteomes" id="UP001140949">
    <property type="component" value="Unassembled WGS sequence"/>
</dbReference>
<proteinExistence type="predicted"/>